<feature type="compositionally biased region" description="Polar residues" evidence="1">
    <location>
        <begin position="17"/>
        <end position="32"/>
    </location>
</feature>
<comment type="caution">
    <text evidence="2">The sequence shown here is derived from an EMBL/GenBank/DDBJ whole genome shotgun (WGS) entry which is preliminary data.</text>
</comment>
<dbReference type="AlphaFoldDB" id="A0ABD2Q3P2"/>
<protein>
    <submittedName>
        <fullName evidence="2">Uncharacterized protein</fullName>
    </submittedName>
</protein>
<sequence length="173" mass="19746">MGGETKKRIDDEEKQASNKSCSSSEVAKQSRMNRFISDSKMLAQQTQGSEEHAVNENKPRLKNEEFTTRTVNININMPVNKCDEDIAKSVFSKIKIFFQNEANRKSQMKDNVIVEMVMPKSSRTEKEATAEEKLGKAKNNKRKALNLAGDVDKIKTRNRRNKKESQNADCPYN</sequence>
<dbReference type="Proteomes" id="UP001626550">
    <property type="component" value="Unassembled WGS sequence"/>
</dbReference>
<feature type="region of interest" description="Disordered" evidence="1">
    <location>
        <begin position="1"/>
        <end position="60"/>
    </location>
</feature>
<feature type="compositionally biased region" description="Basic and acidic residues" evidence="1">
    <location>
        <begin position="122"/>
        <end position="135"/>
    </location>
</feature>
<evidence type="ECO:0000313" key="2">
    <source>
        <dbReference type="EMBL" id="KAL3314210.1"/>
    </source>
</evidence>
<keyword evidence="3" id="KW-1185">Reference proteome</keyword>
<evidence type="ECO:0000313" key="3">
    <source>
        <dbReference type="Proteomes" id="UP001626550"/>
    </source>
</evidence>
<dbReference type="EMBL" id="JBJKFK010001067">
    <property type="protein sequence ID" value="KAL3314210.1"/>
    <property type="molecule type" value="Genomic_DNA"/>
</dbReference>
<evidence type="ECO:0000256" key="1">
    <source>
        <dbReference type="SAM" id="MobiDB-lite"/>
    </source>
</evidence>
<organism evidence="2 3">
    <name type="scientific">Cichlidogyrus casuarinus</name>
    <dbReference type="NCBI Taxonomy" id="1844966"/>
    <lineage>
        <taxon>Eukaryota</taxon>
        <taxon>Metazoa</taxon>
        <taxon>Spiralia</taxon>
        <taxon>Lophotrochozoa</taxon>
        <taxon>Platyhelminthes</taxon>
        <taxon>Monogenea</taxon>
        <taxon>Monopisthocotylea</taxon>
        <taxon>Dactylogyridea</taxon>
        <taxon>Ancyrocephalidae</taxon>
        <taxon>Cichlidogyrus</taxon>
    </lineage>
</organism>
<feature type="compositionally biased region" description="Basic and acidic residues" evidence="1">
    <location>
        <begin position="1"/>
        <end position="16"/>
    </location>
</feature>
<feature type="compositionally biased region" description="Basic and acidic residues" evidence="1">
    <location>
        <begin position="49"/>
        <end position="60"/>
    </location>
</feature>
<proteinExistence type="predicted"/>
<accession>A0ABD2Q3P2</accession>
<name>A0ABD2Q3P2_9PLAT</name>
<reference evidence="2 3" key="1">
    <citation type="submission" date="2024-11" db="EMBL/GenBank/DDBJ databases">
        <title>Adaptive evolution of stress response genes in parasites aligns with host niche diversity.</title>
        <authorList>
            <person name="Hahn C."/>
            <person name="Resl P."/>
        </authorList>
    </citation>
    <scope>NUCLEOTIDE SEQUENCE [LARGE SCALE GENOMIC DNA]</scope>
    <source>
        <strain evidence="2">EGGRZ-B1_66</strain>
        <tissue evidence="2">Body</tissue>
    </source>
</reference>
<gene>
    <name evidence="2" type="ORF">Ciccas_007179</name>
</gene>
<feature type="region of interest" description="Disordered" evidence="1">
    <location>
        <begin position="121"/>
        <end position="173"/>
    </location>
</feature>